<evidence type="ECO:0000313" key="3">
    <source>
        <dbReference type="Proteomes" id="UP000751190"/>
    </source>
</evidence>
<name>A0A7R9YIE4_DIALT</name>
<dbReference type="EMBL" id="HBEB01006805">
    <property type="protein sequence ID" value="CAD8270118.1"/>
    <property type="molecule type" value="Transcribed_RNA"/>
</dbReference>
<dbReference type="EMBL" id="JAGTXO010000091">
    <property type="protein sequence ID" value="KAG8457002.1"/>
    <property type="molecule type" value="Genomic_DNA"/>
</dbReference>
<proteinExistence type="predicted"/>
<accession>A0A7R9YIE4</accession>
<keyword evidence="3" id="KW-1185">Reference proteome</keyword>
<dbReference type="AlphaFoldDB" id="A0A7R9YIE4"/>
<dbReference type="Proteomes" id="UP000751190">
    <property type="component" value="Unassembled WGS sequence"/>
</dbReference>
<organism evidence="1">
    <name type="scientific">Diacronema lutheri</name>
    <name type="common">Unicellular marine alga</name>
    <name type="synonym">Monochrysis lutheri</name>
    <dbReference type="NCBI Taxonomy" id="2081491"/>
    <lineage>
        <taxon>Eukaryota</taxon>
        <taxon>Haptista</taxon>
        <taxon>Haptophyta</taxon>
        <taxon>Pavlovophyceae</taxon>
        <taxon>Pavlovales</taxon>
        <taxon>Pavlovaceae</taxon>
        <taxon>Diacronema</taxon>
    </lineage>
</organism>
<evidence type="ECO:0000313" key="1">
    <source>
        <dbReference type="EMBL" id="CAD8270118.1"/>
    </source>
</evidence>
<gene>
    <name evidence="2" type="ORF">KFE25_006614</name>
    <name evidence="1" type="ORF">PLUT1463_LOCUS4432</name>
</gene>
<protein>
    <submittedName>
        <fullName evidence="1">Uncharacterized protein</fullName>
    </submittedName>
</protein>
<dbReference type="OrthoDB" id="10533037at2759"/>
<sequence>MADVALRNAVRRGDLPFVKSACKELTEKDGGLDLALGGDTLRAWNALHIACWGTARPDRDREILEALLLAATRTRQIDALKAGKDRVDGKTALDLLKERRDAAIAANGVDARDLELKKHLDKSIEWLEKGYEL</sequence>
<evidence type="ECO:0000313" key="2">
    <source>
        <dbReference type="EMBL" id="KAG8457002.1"/>
    </source>
</evidence>
<reference evidence="2" key="2">
    <citation type="submission" date="2021-05" db="EMBL/GenBank/DDBJ databases">
        <title>The genome of the haptophyte Pavlova lutheri (Diacronema luteri, Pavlovales) - a model for lipid biosynthesis in eukaryotic algae.</title>
        <authorList>
            <person name="Hulatt C.J."/>
            <person name="Posewitz M.C."/>
        </authorList>
    </citation>
    <scope>NUCLEOTIDE SEQUENCE</scope>
    <source>
        <strain evidence="2">NIVA-4/92</strain>
    </source>
</reference>
<reference evidence="1" key="1">
    <citation type="submission" date="2021-01" db="EMBL/GenBank/DDBJ databases">
        <authorList>
            <person name="Corre E."/>
            <person name="Pelletier E."/>
            <person name="Niang G."/>
            <person name="Scheremetjew M."/>
            <person name="Finn R."/>
            <person name="Kale V."/>
            <person name="Holt S."/>
            <person name="Cochrane G."/>
            <person name="Meng A."/>
            <person name="Brown T."/>
            <person name="Cohen L."/>
        </authorList>
    </citation>
    <scope>NUCLEOTIDE SEQUENCE</scope>
    <source>
        <strain evidence="1">RCC1537</strain>
    </source>
</reference>